<comment type="function">
    <text evidence="9">Part of the tripartite ATP-independent periplasmic (TRAP) transport system.</text>
</comment>
<dbReference type="GO" id="GO:0015740">
    <property type="term" value="P:C4-dicarboxylate transport"/>
    <property type="evidence" value="ECO:0007669"/>
    <property type="project" value="TreeGrafter"/>
</dbReference>
<evidence type="ECO:0000256" key="5">
    <source>
        <dbReference type="ARBA" id="ARBA00022692"/>
    </source>
</evidence>
<name>A0A7W3U2N4_9GAMM</name>
<dbReference type="GO" id="GO:0022857">
    <property type="term" value="F:transmembrane transporter activity"/>
    <property type="evidence" value="ECO:0007669"/>
    <property type="project" value="UniProtKB-UniRule"/>
</dbReference>
<feature type="transmembrane region" description="Helical" evidence="9">
    <location>
        <begin position="66"/>
        <end position="84"/>
    </location>
</feature>
<evidence type="ECO:0000256" key="2">
    <source>
        <dbReference type="ARBA" id="ARBA00022448"/>
    </source>
</evidence>
<evidence type="ECO:0000256" key="7">
    <source>
        <dbReference type="ARBA" id="ARBA00023136"/>
    </source>
</evidence>
<evidence type="ECO:0000259" key="10">
    <source>
        <dbReference type="Pfam" id="PF04290"/>
    </source>
</evidence>
<evidence type="ECO:0000256" key="1">
    <source>
        <dbReference type="ARBA" id="ARBA00004429"/>
    </source>
</evidence>
<keyword evidence="3" id="KW-1003">Cell membrane</keyword>
<dbReference type="InterPro" id="IPR007387">
    <property type="entry name" value="TRAP_DctQ"/>
</dbReference>
<evidence type="ECO:0000256" key="8">
    <source>
        <dbReference type="ARBA" id="ARBA00038436"/>
    </source>
</evidence>
<dbReference type="Pfam" id="PF04290">
    <property type="entry name" value="DctQ"/>
    <property type="match status" value="1"/>
</dbReference>
<keyword evidence="4 9" id="KW-0997">Cell inner membrane</keyword>
<dbReference type="RefSeq" id="WP_182668567.1">
    <property type="nucleotide sequence ID" value="NZ_JACHTE010000003.1"/>
</dbReference>
<comment type="caution">
    <text evidence="11">The sequence shown here is derived from an EMBL/GenBank/DDBJ whole genome shotgun (WGS) entry which is preliminary data.</text>
</comment>
<keyword evidence="5 9" id="KW-0812">Transmembrane</keyword>
<evidence type="ECO:0000256" key="4">
    <source>
        <dbReference type="ARBA" id="ARBA00022519"/>
    </source>
</evidence>
<feature type="transmembrane region" description="Helical" evidence="9">
    <location>
        <begin position="105"/>
        <end position="127"/>
    </location>
</feature>
<sequence>MNPTSATANATPAVAPPRPAPLRMLDRLASLSVGVAGVAMLGLVGVQGWQVFARYVLNNSPSWTEPVTLLLLATAMSLGAAAAVHEDRHFRFHLLAQAMPAAGRLASHVLACIVTIAIGGVMAFWGTRLLADGFAISMAGAPLPQSIPFLPLAVGGALMVLFGFARLFITDSGSRED</sequence>
<comment type="subunit">
    <text evidence="9">The complex comprises the extracytoplasmic solute receptor protein and the two transmembrane proteins.</text>
</comment>
<comment type="similarity">
    <text evidence="8 9">Belongs to the TRAP transporter small permease family.</text>
</comment>
<keyword evidence="6 9" id="KW-1133">Transmembrane helix</keyword>
<protein>
    <recommendedName>
        <fullName evidence="9">TRAP transporter small permease protein</fullName>
    </recommendedName>
</protein>
<dbReference type="AlphaFoldDB" id="A0A7W3U2N4"/>
<proteinExistence type="inferred from homology"/>
<evidence type="ECO:0000256" key="3">
    <source>
        <dbReference type="ARBA" id="ARBA00022475"/>
    </source>
</evidence>
<reference evidence="11 12" key="1">
    <citation type="submission" date="2020-07" db="EMBL/GenBank/DDBJ databases">
        <authorList>
            <person name="Xu S."/>
            <person name="Li A."/>
        </authorList>
    </citation>
    <scope>NUCLEOTIDE SEQUENCE [LARGE SCALE GENOMIC DNA]</scope>
    <source>
        <strain evidence="11 12">SG-8</strain>
    </source>
</reference>
<feature type="domain" description="Tripartite ATP-independent periplasmic transporters DctQ component" evidence="10">
    <location>
        <begin position="44"/>
        <end position="168"/>
    </location>
</feature>
<evidence type="ECO:0000313" key="11">
    <source>
        <dbReference type="EMBL" id="MBB1087774.1"/>
    </source>
</evidence>
<comment type="subcellular location">
    <subcellularLocation>
        <location evidence="1 9">Cell inner membrane</location>
        <topology evidence="1 9">Multi-pass membrane protein</topology>
    </subcellularLocation>
</comment>
<keyword evidence="12" id="KW-1185">Reference proteome</keyword>
<dbReference type="InterPro" id="IPR055348">
    <property type="entry name" value="DctQ"/>
</dbReference>
<evidence type="ECO:0000256" key="6">
    <source>
        <dbReference type="ARBA" id="ARBA00022989"/>
    </source>
</evidence>
<dbReference type="Proteomes" id="UP000552587">
    <property type="component" value="Unassembled WGS sequence"/>
</dbReference>
<evidence type="ECO:0000313" key="12">
    <source>
        <dbReference type="Proteomes" id="UP000552587"/>
    </source>
</evidence>
<feature type="transmembrane region" description="Helical" evidence="9">
    <location>
        <begin position="147"/>
        <end position="169"/>
    </location>
</feature>
<feature type="transmembrane region" description="Helical" evidence="9">
    <location>
        <begin position="28"/>
        <end position="46"/>
    </location>
</feature>
<keyword evidence="2 9" id="KW-0813">Transport</keyword>
<organism evidence="11 12">
    <name type="scientific">Marilutibacter penaei</name>
    <dbReference type="NCBI Taxonomy" id="2759900"/>
    <lineage>
        <taxon>Bacteria</taxon>
        <taxon>Pseudomonadati</taxon>
        <taxon>Pseudomonadota</taxon>
        <taxon>Gammaproteobacteria</taxon>
        <taxon>Lysobacterales</taxon>
        <taxon>Lysobacteraceae</taxon>
        <taxon>Marilutibacter</taxon>
    </lineage>
</organism>
<evidence type="ECO:0000256" key="9">
    <source>
        <dbReference type="RuleBase" id="RU369079"/>
    </source>
</evidence>
<accession>A0A7W3U2N4</accession>
<dbReference type="EMBL" id="JACHTE010000003">
    <property type="protein sequence ID" value="MBB1087774.1"/>
    <property type="molecule type" value="Genomic_DNA"/>
</dbReference>
<dbReference type="GO" id="GO:0005886">
    <property type="term" value="C:plasma membrane"/>
    <property type="evidence" value="ECO:0007669"/>
    <property type="project" value="UniProtKB-SubCell"/>
</dbReference>
<dbReference type="PANTHER" id="PTHR35011:SF11">
    <property type="entry name" value="TRAP TRANSPORTER SMALL PERMEASE PROTEIN"/>
    <property type="match status" value="1"/>
</dbReference>
<keyword evidence="7 9" id="KW-0472">Membrane</keyword>
<gene>
    <name evidence="11" type="ORF">H4F99_04645</name>
</gene>
<dbReference type="PANTHER" id="PTHR35011">
    <property type="entry name" value="2,3-DIKETO-L-GULONATE TRAP TRANSPORTER SMALL PERMEASE PROTEIN YIAM"/>
    <property type="match status" value="1"/>
</dbReference>